<dbReference type="Proteomes" id="UP001176471">
    <property type="component" value="Unassembled WGS sequence"/>
</dbReference>
<sequence length="776" mass="83833">MLLLAGISTVAQVAQAGTASDGTAASMPEEGEASPIVVTARRREESAQDVPIALTAIGADDIVKSGNYTLTQFQQLAPSLQVFALNPRNTNINIRGLGSNVATSVDGLDNGVGVYVDQVYLGRVGLSAFDLVDLQQIEVLRGPQGTLFGKNTTAGAINITSRAPGFDPGFEGELSAGNYGYHQVRASVTGGLIDDVLAVRLSGSDTHRDGFVRNIRQGLRAQDNDSSSLRGQILFKPTPDVSLRVIGDWARLHQRGIVQPIAGIFTTLDNGAPIANNVVQRAQRLGYTLPTVDPFARQADADGFYQIKMSQWGATAILDWTIPGNLITSVTAYRKWTWEPRNDADWLGIPVLDAAHTNNDQRQFSQELRIASTGDRPIDYVAGVYYFWQKNVGTGETRYGSAAPSWFLGASTPVSNATLNGFGARTFSNPVTNSYAAFGQATWHADDRLSVTAGLRYTHEKKRGRFVQTPFGPTPTGFTPAQESTIQGTRAAFARAIDYGTALADNSLSGTLNVAYALSDAALAYATYARGNKSGGLNLTALPAGVDPEVKPERVDHYELGFKSEWFDRRVTLNLAAFWTDVKGYQTAVTTTDSTFGFRQYIANADKVRSRGLEADLRVEPVAGLILTGSGTFVDITYRDFKNAPCPQEAPNLPSRVCDLGGQRVAGSSRYAAALGADYSAPITDRISAYGRADYSYRSNYYTAVNNSRYSKVPGYALVNLRAGLRSSDSRWDVSLWARNLFDKNYFQILTPADTGLVTGIVGDPRTWGATIRTSL</sequence>
<keyword evidence="4" id="KW-0410">Iron transport</keyword>
<evidence type="ECO:0000256" key="6">
    <source>
        <dbReference type="ARBA" id="ARBA00023004"/>
    </source>
</evidence>
<dbReference type="InterPro" id="IPR000531">
    <property type="entry name" value="Beta-barrel_TonB"/>
</dbReference>
<dbReference type="InterPro" id="IPR012910">
    <property type="entry name" value="Plug_dom"/>
</dbReference>
<evidence type="ECO:0000256" key="8">
    <source>
        <dbReference type="ARBA" id="ARBA00023077"/>
    </source>
</evidence>
<keyword evidence="15" id="KW-0675">Receptor</keyword>
<dbReference type="Pfam" id="PF07715">
    <property type="entry name" value="Plug"/>
    <property type="match status" value="1"/>
</dbReference>
<evidence type="ECO:0000256" key="5">
    <source>
        <dbReference type="ARBA" id="ARBA00022692"/>
    </source>
</evidence>
<dbReference type="InterPro" id="IPR036942">
    <property type="entry name" value="Beta-barrel_TonB_sf"/>
</dbReference>
<evidence type="ECO:0000256" key="12">
    <source>
        <dbReference type="RuleBase" id="RU003357"/>
    </source>
</evidence>
<evidence type="ECO:0000256" key="10">
    <source>
        <dbReference type="ARBA" id="ARBA00023237"/>
    </source>
</evidence>
<gene>
    <name evidence="15" type="ORF">Q4610_11335</name>
</gene>
<evidence type="ECO:0000259" key="14">
    <source>
        <dbReference type="Pfam" id="PF07715"/>
    </source>
</evidence>
<accession>A0ABT8ZM65</accession>
<feature type="domain" description="TonB-dependent receptor-like beta-barrel" evidence="13">
    <location>
        <begin position="286"/>
        <end position="741"/>
    </location>
</feature>
<reference evidence="15" key="1">
    <citation type="submission" date="2023-07" db="EMBL/GenBank/DDBJ databases">
        <title>Bacterial whole genome sequence for Sphingobium sp. HBC34.</title>
        <authorList>
            <person name="Le V."/>
            <person name="Ko S.-R."/>
            <person name="Ahn C.-Y."/>
            <person name="Oh H.-M."/>
        </authorList>
    </citation>
    <scope>NUCLEOTIDE SEQUENCE</scope>
    <source>
        <strain evidence="15">HBC34</strain>
    </source>
</reference>
<protein>
    <submittedName>
        <fullName evidence="15">TonB-dependent receptor</fullName>
    </submittedName>
</protein>
<evidence type="ECO:0000313" key="16">
    <source>
        <dbReference type="Proteomes" id="UP001176471"/>
    </source>
</evidence>
<feature type="domain" description="TonB-dependent receptor plug" evidence="14">
    <location>
        <begin position="47"/>
        <end position="156"/>
    </location>
</feature>
<dbReference type="PANTHER" id="PTHR32552:SF81">
    <property type="entry name" value="TONB-DEPENDENT OUTER MEMBRANE RECEPTOR"/>
    <property type="match status" value="1"/>
</dbReference>
<dbReference type="Gene3D" id="2.40.170.20">
    <property type="entry name" value="TonB-dependent receptor, beta-barrel domain"/>
    <property type="match status" value="1"/>
</dbReference>
<keyword evidence="6" id="KW-0408">Iron</keyword>
<dbReference type="SUPFAM" id="SSF56935">
    <property type="entry name" value="Porins"/>
    <property type="match status" value="1"/>
</dbReference>
<dbReference type="EMBL" id="JAUQOM010000004">
    <property type="protein sequence ID" value="MDO7835637.1"/>
    <property type="molecule type" value="Genomic_DNA"/>
</dbReference>
<keyword evidence="8 12" id="KW-0798">TonB box</keyword>
<keyword evidence="5 11" id="KW-0812">Transmembrane</keyword>
<dbReference type="PROSITE" id="PS52016">
    <property type="entry name" value="TONB_DEPENDENT_REC_3"/>
    <property type="match status" value="1"/>
</dbReference>
<dbReference type="RefSeq" id="WP_304536058.1">
    <property type="nucleotide sequence ID" value="NZ_JAUQOM010000004.1"/>
</dbReference>
<dbReference type="Pfam" id="PF00593">
    <property type="entry name" value="TonB_dep_Rec_b-barrel"/>
    <property type="match status" value="1"/>
</dbReference>
<evidence type="ECO:0000256" key="7">
    <source>
        <dbReference type="ARBA" id="ARBA00023065"/>
    </source>
</evidence>
<comment type="similarity">
    <text evidence="11 12">Belongs to the TonB-dependent receptor family.</text>
</comment>
<dbReference type="CDD" id="cd01347">
    <property type="entry name" value="ligand_gated_channel"/>
    <property type="match status" value="1"/>
</dbReference>
<evidence type="ECO:0000256" key="1">
    <source>
        <dbReference type="ARBA" id="ARBA00004571"/>
    </source>
</evidence>
<keyword evidence="2 11" id="KW-0813">Transport</keyword>
<evidence type="ECO:0000256" key="2">
    <source>
        <dbReference type="ARBA" id="ARBA00022448"/>
    </source>
</evidence>
<comment type="subcellular location">
    <subcellularLocation>
        <location evidence="1 11">Cell outer membrane</location>
        <topology evidence="1 11">Multi-pass membrane protein</topology>
    </subcellularLocation>
</comment>
<evidence type="ECO:0000256" key="3">
    <source>
        <dbReference type="ARBA" id="ARBA00022452"/>
    </source>
</evidence>
<organism evidence="15 16">
    <name type="scientific">Sphingobium cyanobacteriorum</name>
    <dbReference type="NCBI Taxonomy" id="3063954"/>
    <lineage>
        <taxon>Bacteria</taxon>
        <taxon>Pseudomonadati</taxon>
        <taxon>Pseudomonadota</taxon>
        <taxon>Alphaproteobacteria</taxon>
        <taxon>Sphingomonadales</taxon>
        <taxon>Sphingomonadaceae</taxon>
        <taxon>Sphingobium</taxon>
    </lineage>
</organism>
<evidence type="ECO:0000256" key="4">
    <source>
        <dbReference type="ARBA" id="ARBA00022496"/>
    </source>
</evidence>
<evidence type="ECO:0000256" key="9">
    <source>
        <dbReference type="ARBA" id="ARBA00023136"/>
    </source>
</evidence>
<evidence type="ECO:0000313" key="15">
    <source>
        <dbReference type="EMBL" id="MDO7835637.1"/>
    </source>
</evidence>
<keyword evidence="9 11" id="KW-0472">Membrane</keyword>
<name>A0ABT8ZM65_9SPHN</name>
<keyword evidence="10 11" id="KW-0998">Cell outer membrane</keyword>
<comment type="caution">
    <text evidence="15">The sequence shown here is derived from an EMBL/GenBank/DDBJ whole genome shotgun (WGS) entry which is preliminary data.</text>
</comment>
<proteinExistence type="inferred from homology"/>
<evidence type="ECO:0000259" key="13">
    <source>
        <dbReference type="Pfam" id="PF00593"/>
    </source>
</evidence>
<dbReference type="PANTHER" id="PTHR32552">
    <property type="entry name" value="FERRICHROME IRON RECEPTOR-RELATED"/>
    <property type="match status" value="1"/>
</dbReference>
<keyword evidence="3 11" id="KW-1134">Transmembrane beta strand</keyword>
<dbReference type="InterPro" id="IPR039426">
    <property type="entry name" value="TonB-dep_rcpt-like"/>
</dbReference>
<keyword evidence="7" id="KW-0406">Ion transport</keyword>
<evidence type="ECO:0000256" key="11">
    <source>
        <dbReference type="PROSITE-ProRule" id="PRU01360"/>
    </source>
</evidence>
<keyword evidence="16" id="KW-1185">Reference proteome</keyword>